<keyword evidence="12" id="KW-1185">Reference proteome</keyword>
<evidence type="ECO:0000256" key="10">
    <source>
        <dbReference type="ARBA" id="ARBA00023225"/>
    </source>
</evidence>
<dbReference type="Proteomes" id="UP000324298">
    <property type="component" value="Unassembled WGS sequence"/>
</dbReference>
<dbReference type="GO" id="GO:0071973">
    <property type="term" value="P:bacterial-type flagellum-dependent cell motility"/>
    <property type="evidence" value="ECO:0007669"/>
    <property type="project" value="InterPro"/>
</dbReference>
<reference evidence="11 12" key="1">
    <citation type="submission" date="2019-04" db="EMBL/GenBank/DDBJ databases">
        <title>Geobacter ruber sp. nov., ferric-reducing bacteria isolated from paddy soil.</title>
        <authorList>
            <person name="Xu Z."/>
            <person name="Masuda Y."/>
            <person name="Itoh H."/>
            <person name="Senoo K."/>
        </authorList>
    </citation>
    <scope>NUCLEOTIDE SEQUENCE [LARGE SCALE GENOMIC DNA]</scope>
    <source>
        <strain evidence="11 12">Red88</strain>
    </source>
</reference>
<keyword evidence="11" id="KW-0969">Cilium</keyword>
<dbReference type="GO" id="GO:0006935">
    <property type="term" value="P:chemotaxis"/>
    <property type="evidence" value="ECO:0007669"/>
    <property type="project" value="UniProtKB-KW"/>
</dbReference>
<sequence length="127" mass="15262">MRKLEFASAKRDFEHAGDRLKREKERVANLAEEFSHRQGELESIQEMRMYADFFARKREDIKQQKERLDQLGTIMNDRRDFLLDASKDKKVLESLKEQKAKEFKRMMDHKEQAFLDEISIQKKGNKP</sequence>
<dbReference type="NCBIfam" id="TIGR02473">
    <property type="entry name" value="flagell_FliJ"/>
    <property type="match status" value="1"/>
</dbReference>
<evidence type="ECO:0000313" key="11">
    <source>
        <dbReference type="EMBL" id="KAA0889875.1"/>
    </source>
</evidence>
<name>A0A5A9XBQ2_9BACT</name>
<dbReference type="Pfam" id="PF02050">
    <property type="entry name" value="FliJ"/>
    <property type="match status" value="1"/>
</dbReference>
<evidence type="ECO:0000256" key="1">
    <source>
        <dbReference type="ARBA" id="ARBA00004413"/>
    </source>
</evidence>
<keyword evidence="11" id="KW-0966">Cell projection</keyword>
<protein>
    <recommendedName>
        <fullName evidence="3">Flagellar FliJ protein</fullName>
    </recommendedName>
</protein>
<evidence type="ECO:0000256" key="8">
    <source>
        <dbReference type="ARBA" id="ARBA00022927"/>
    </source>
</evidence>
<evidence type="ECO:0000256" key="3">
    <source>
        <dbReference type="ARBA" id="ARBA00020392"/>
    </source>
</evidence>
<evidence type="ECO:0000256" key="4">
    <source>
        <dbReference type="ARBA" id="ARBA00022448"/>
    </source>
</evidence>
<keyword evidence="9" id="KW-0472">Membrane</keyword>
<dbReference type="GO" id="GO:0015031">
    <property type="term" value="P:protein transport"/>
    <property type="evidence" value="ECO:0007669"/>
    <property type="project" value="UniProtKB-KW"/>
</dbReference>
<evidence type="ECO:0000256" key="9">
    <source>
        <dbReference type="ARBA" id="ARBA00023136"/>
    </source>
</evidence>
<proteinExistence type="inferred from homology"/>
<keyword evidence="7" id="KW-1005">Bacterial flagellum biogenesis</keyword>
<evidence type="ECO:0000256" key="5">
    <source>
        <dbReference type="ARBA" id="ARBA00022475"/>
    </source>
</evidence>
<accession>A0A5A9XBQ2</accession>
<evidence type="ECO:0000256" key="7">
    <source>
        <dbReference type="ARBA" id="ARBA00022795"/>
    </source>
</evidence>
<keyword evidence="4" id="KW-0813">Transport</keyword>
<dbReference type="AlphaFoldDB" id="A0A5A9XBQ2"/>
<gene>
    <name evidence="11" type="primary">fliJ</name>
    <name evidence="11" type="ORF">ET418_13280</name>
</gene>
<evidence type="ECO:0000256" key="6">
    <source>
        <dbReference type="ARBA" id="ARBA00022500"/>
    </source>
</evidence>
<evidence type="ECO:0000256" key="2">
    <source>
        <dbReference type="ARBA" id="ARBA00010004"/>
    </source>
</evidence>
<dbReference type="Gene3D" id="1.10.287.1700">
    <property type="match status" value="1"/>
</dbReference>
<dbReference type="OrthoDB" id="5396894at2"/>
<dbReference type="InterPro" id="IPR012823">
    <property type="entry name" value="Flagell_FliJ"/>
</dbReference>
<keyword evidence="5" id="KW-1003">Cell membrane</keyword>
<keyword evidence="8" id="KW-0653">Protein transport</keyword>
<evidence type="ECO:0000313" key="12">
    <source>
        <dbReference type="Proteomes" id="UP000324298"/>
    </source>
</evidence>
<dbReference type="GO" id="GO:0005886">
    <property type="term" value="C:plasma membrane"/>
    <property type="evidence" value="ECO:0007669"/>
    <property type="project" value="UniProtKB-SubCell"/>
</dbReference>
<comment type="similarity">
    <text evidence="2">Belongs to the FliJ family.</text>
</comment>
<comment type="caution">
    <text evidence="11">The sequence shown here is derived from an EMBL/GenBank/DDBJ whole genome shotgun (WGS) entry which is preliminary data.</text>
</comment>
<dbReference type="InterPro" id="IPR053716">
    <property type="entry name" value="Flag_assembly_chemotaxis_eff"/>
</dbReference>
<dbReference type="GO" id="GO:0044781">
    <property type="term" value="P:bacterial-type flagellum organization"/>
    <property type="evidence" value="ECO:0007669"/>
    <property type="project" value="UniProtKB-KW"/>
</dbReference>
<organism evidence="11 12">
    <name type="scientific">Oryzomonas rubra</name>
    <dbReference type="NCBI Taxonomy" id="2509454"/>
    <lineage>
        <taxon>Bacteria</taxon>
        <taxon>Pseudomonadati</taxon>
        <taxon>Thermodesulfobacteriota</taxon>
        <taxon>Desulfuromonadia</taxon>
        <taxon>Geobacterales</taxon>
        <taxon>Geobacteraceae</taxon>
        <taxon>Oryzomonas</taxon>
    </lineage>
</organism>
<keyword evidence="6" id="KW-0145">Chemotaxis</keyword>
<comment type="subcellular location">
    <subcellularLocation>
        <location evidence="1">Cell membrane</location>
        <topology evidence="1">Peripheral membrane protein</topology>
        <orientation evidence="1">Cytoplasmic side</orientation>
    </subcellularLocation>
</comment>
<dbReference type="GO" id="GO:0009288">
    <property type="term" value="C:bacterial-type flagellum"/>
    <property type="evidence" value="ECO:0007669"/>
    <property type="project" value="InterPro"/>
</dbReference>
<dbReference type="EMBL" id="SRSD01000008">
    <property type="protein sequence ID" value="KAA0889875.1"/>
    <property type="molecule type" value="Genomic_DNA"/>
</dbReference>
<keyword evidence="10" id="KW-1006">Bacterial flagellum protein export</keyword>
<keyword evidence="11" id="KW-0282">Flagellum</keyword>